<feature type="domain" description="NUMOD4" evidence="1">
    <location>
        <begin position="3"/>
        <end position="47"/>
    </location>
</feature>
<sequence>MQERRKSIIGYEGLYEITETGKIITLREQRPMVRCKDEYGFHVVHLTDKEGNRKLHNVFTLWQKAFPELDKHSFKGALKPKYGTGCKLLDRSGVHFE</sequence>
<proteinExistence type="predicted"/>
<dbReference type="InterPro" id="IPR044925">
    <property type="entry name" value="His-Me_finger_sf"/>
</dbReference>
<evidence type="ECO:0000259" key="1">
    <source>
        <dbReference type="Pfam" id="PF07463"/>
    </source>
</evidence>
<keyword evidence="3" id="KW-1185">Reference proteome</keyword>
<organism evidence="2 3">
    <name type="scientific">Bacillus rhizoplanae</name>
    <dbReference type="NCBI Taxonomy" id="2880966"/>
    <lineage>
        <taxon>Bacteria</taxon>
        <taxon>Bacillati</taxon>
        <taxon>Bacillota</taxon>
        <taxon>Bacilli</taxon>
        <taxon>Bacillales</taxon>
        <taxon>Bacillaceae</taxon>
        <taxon>Bacillus</taxon>
    </lineage>
</organism>
<dbReference type="Gene3D" id="3.90.75.20">
    <property type="match status" value="1"/>
</dbReference>
<accession>A0ABM8Y8E3</accession>
<dbReference type="InterPro" id="IPR010902">
    <property type="entry name" value="NUMOD4"/>
</dbReference>
<protein>
    <recommendedName>
        <fullName evidence="1">NUMOD4 domain-containing protein</fullName>
    </recommendedName>
</protein>
<evidence type="ECO:0000313" key="2">
    <source>
        <dbReference type="EMBL" id="CAG9612003.1"/>
    </source>
</evidence>
<dbReference type="EMBL" id="CAKJTI010000004">
    <property type="protein sequence ID" value="CAG9612003.1"/>
    <property type="molecule type" value="Genomic_DNA"/>
</dbReference>
<comment type="caution">
    <text evidence="2">The sequence shown here is derived from an EMBL/GenBank/DDBJ whole genome shotgun (WGS) entry which is preliminary data.</text>
</comment>
<evidence type="ECO:0000313" key="3">
    <source>
        <dbReference type="Proteomes" id="UP000789423"/>
    </source>
</evidence>
<gene>
    <name evidence="2" type="ORF">BACCIP111899_01175</name>
</gene>
<dbReference type="Proteomes" id="UP000789423">
    <property type="component" value="Unassembled WGS sequence"/>
</dbReference>
<dbReference type="SUPFAM" id="SSF54060">
    <property type="entry name" value="His-Me finger endonucleases"/>
    <property type="match status" value="1"/>
</dbReference>
<name>A0ABM8Y8E3_9BACI</name>
<dbReference type="RefSeq" id="WP_230574230.1">
    <property type="nucleotide sequence ID" value="NZ_CAKJTI010000004.1"/>
</dbReference>
<reference evidence="2 3" key="1">
    <citation type="submission" date="2021-10" db="EMBL/GenBank/DDBJ databases">
        <authorList>
            <person name="Criscuolo A."/>
        </authorList>
    </citation>
    <scope>NUCLEOTIDE SEQUENCE [LARGE SCALE GENOMIC DNA]</scope>
    <source>
        <strain evidence="3">CIP 111899</strain>
    </source>
</reference>
<dbReference type="Pfam" id="PF07463">
    <property type="entry name" value="NUMOD4"/>
    <property type="match status" value="1"/>
</dbReference>